<keyword evidence="3" id="KW-1133">Transmembrane helix</keyword>
<keyword evidence="6" id="KW-1185">Reference proteome</keyword>
<proteinExistence type="inferred from homology"/>
<evidence type="ECO:0000256" key="3">
    <source>
        <dbReference type="SAM" id="Phobius"/>
    </source>
</evidence>
<organism evidence="4 7">
    <name type="scientific">Adineta ricciae</name>
    <name type="common">Rotifer</name>
    <dbReference type="NCBI Taxonomy" id="249248"/>
    <lineage>
        <taxon>Eukaryota</taxon>
        <taxon>Metazoa</taxon>
        <taxon>Spiralia</taxon>
        <taxon>Gnathifera</taxon>
        <taxon>Rotifera</taxon>
        <taxon>Eurotatoria</taxon>
        <taxon>Bdelloidea</taxon>
        <taxon>Adinetida</taxon>
        <taxon>Adinetidae</taxon>
        <taxon>Adineta</taxon>
    </lineage>
</organism>
<evidence type="ECO:0000256" key="2">
    <source>
        <dbReference type="ARBA" id="ARBA00022679"/>
    </source>
</evidence>
<dbReference type="Gene3D" id="3.90.550.10">
    <property type="entry name" value="Spore Coat Polysaccharide Biosynthesis Protein SpsA, Chain A"/>
    <property type="match status" value="1"/>
</dbReference>
<dbReference type="Pfam" id="PF01793">
    <property type="entry name" value="Glyco_transf_15"/>
    <property type="match status" value="1"/>
</dbReference>
<evidence type="ECO:0000313" key="6">
    <source>
        <dbReference type="Proteomes" id="UP000663828"/>
    </source>
</evidence>
<keyword evidence="2" id="KW-0808">Transferase</keyword>
<dbReference type="GO" id="GO:0000026">
    <property type="term" value="F:alpha-1,2-mannosyltransferase activity"/>
    <property type="evidence" value="ECO:0007669"/>
    <property type="project" value="TreeGrafter"/>
</dbReference>
<comment type="caution">
    <text evidence="4">The sequence shown here is derived from an EMBL/GenBank/DDBJ whole genome shotgun (WGS) entry which is preliminary data.</text>
</comment>
<gene>
    <name evidence="4" type="ORF">EDS130_LOCUS44099</name>
    <name evidence="5" type="ORF">XAT740_LOCUS50338</name>
</gene>
<reference evidence="4" key="1">
    <citation type="submission" date="2021-02" db="EMBL/GenBank/DDBJ databases">
        <authorList>
            <person name="Nowell W R."/>
        </authorList>
    </citation>
    <scope>NUCLEOTIDE SEQUENCE</scope>
</reference>
<dbReference type="GO" id="GO:0000032">
    <property type="term" value="P:cell wall mannoprotein biosynthetic process"/>
    <property type="evidence" value="ECO:0007669"/>
    <property type="project" value="TreeGrafter"/>
</dbReference>
<accession>A0A815UW48</accession>
<dbReference type="Proteomes" id="UP000663852">
    <property type="component" value="Unassembled WGS sequence"/>
</dbReference>
<dbReference type="GO" id="GO:0006487">
    <property type="term" value="P:protein N-linked glycosylation"/>
    <property type="evidence" value="ECO:0007669"/>
    <property type="project" value="TreeGrafter"/>
</dbReference>
<evidence type="ECO:0000313" key="4">
    <source>
        <dbReference type="EMBL" id="CAF1524368.1"/>
    </source>
</evidence>
<dbReference type="EMBL" id="CAJNOR010007695">
    <property type="protein sequence ID" value="CAF1621739.1"/>
    <property type="molecule type" value="Genomic_DNA"/>
</dbReference>
<evidence type="ECO:0000313" key="5">
    <source>
        <dbReference type="EMBL" id="CAF1621739.1"/>
    </source>
</evidence>
<dbReference type="PANTHER" id="PTHR31121">
    <property type="entry name" value="ALPHA-1,2 MANNOSYLTRANSFERASE KTR1"/>
    <property type="match status" value="1"/>
</dbReference>
<keyword evidence="3" id="KW-0472">Membrane</keyword>
<dbReference type="SUPFAM" id="SSF53448">
    <property type="entry name" value="Nucleotide-diphospho-sugar transferases"/>
    <property type="match status" value="1"/>
</dbReference>
<dbReference type="InterPro" id="IPR029044">
    <property type="entry name" value="Nucleotide-diphossugar_trans"/>
</dbReference>
<name>A0A815UW48_ADIRI</name>
<evidence type="ECO:0000313" key="7">
    <source>
        <dbReference type="Proteomes" id="UP000663852"/>
    </source>
</evidence>
<dbReference type="GO" id="GO:0005794">
    <property type="term" value="C:Golgi apparatus"/>
    <property type="evidence" value="ECO:0007669"/>
    <property type="project" value="TreeGrafter"/>
</dbReference>
<dbReference type="InterPro" id="IPR002685">
    <property type="entry name" value="Glyco_trans_15"/>
</dbReference>
<evidence type="ECO:0000256" key="1">
    <source>
        <dbReference type="ARBA" id="ARBA00007677"/>
    </source>
</evidence>
<dbReference type="PANTHER" id="PTHR31121:SF6">
    <property type="entry name" value="ALPHA-1,2 MANNOSYLTRANSFERASE KTR1"/>
    <property type="match status" value="1"/>
</dbReference>
<sequence>MENIPVANARANIKYIVFSLFLIVTWYFYSKPSKVIIKEIKQIVHCETPGPPPFATWNPSKNQSRTAIAILFDGAILDLAPSIGVLDQYLSDNLESDIIIFLTMYPVGPHLHAVTLKTKRQITYYNIDAIYTTFPKGFDPYREEPTWSKRGKWNYHHMCRFWFKLIFDIPLINKYEFVMRLDSDSKLVGVWFNVFDFMRNQSAVNFANIEQADTEGILPGLMKLKTFTYEYINKTGIVPKNPVRLARAFDIPFHIRLHNTNFDISKTEFFKSKPVTHWINAVDETYGIFRYRWGDHVLKYLTTAIFATPSEVLLRTDYNLPYCHPC</sequence>
<dbReference type="GO" id="GO:0016020">
    <property type="term" value="C:membrane"/>
    <property type="evidence" value="ECO:0007669"/>
    <property type="project" value="InterPro"/>
</dbReference>
<dbReference type="AlphaFoldDB" id="A0A815UW48"/>
<dbReference type="Proteomes" id="UP000663828">
    <property type="component" value="Unassembled WGS sequence"/>
</dbReference>
<comment type="similarity">
    <text evidence="1">Belongs to the glycosyltransferase 15 family.</text>
</comment>
<feature type="transmembrane region" description="Helical" evidence="3">
    <location>
        <begin position="12"/>
        <end position="29"/>
    </location>
</feature>
<protein>
    <submittedName>
        <fullName evidence="4">Uncharacterized protein</fullName>
    </submittedName>
</protein>
<dbReference type="OrthoDB" id="439943at2759"/>
<keyword evidence="3" id="KW-0812">Transmembrane</keyword>
<dbReference type="EMBL" id="CAJNOJ010000804">
    <property type="protein sequence ID" value="CAF1524368.1"/>
    <property type="molecule type" value="Genomic_DNA"/>
</dbReference>